<name>A0A533QIB0_9BACT</name>
<sequence length="82" mass="9286">MTNGKQGNNRKHRGIAGKTPGDDTPYGQIIPVQDIQKQGVPRRPKNRLPQMILSPGGKGFKRITPHYAFFFPFRNYFLEGAM</sequence>
<feature type="region of interest" description="Disordered" evidence="1">
    <location>
        <begin position="1"/>
        <end position="28"/>
    </location>
</feature>
<evidence type="ECO:0000313" key="3">
    <source>
        <dbReference type="Proteomes" id="UP000319783"/>
    </source>
</evidence>
<dbReference type="Proteomes" id="UP000319783">
    <property type="component" value="Unassembled WGS sequence"/>
</dbReference>
<evidence type="ECO:0000256" key="1">
    <source>
        <dbReference type="SAM" id="MobiDB-lite"/>
    </source>
</evidence>
<proteinExistence type="predicted"/>
<comment type="caution">
    <text evidence="2">The sequence shown here is derived from an EMBL/GenBank/DDBJ whole genome shotgun (WGS) entry which is preliminary data.</text>
</comment>
<dbReference type="AlphaFoldDB" id="A0A533QIB0"/>
<protein>
    <submittedName>
        <fullName evidence="2">Uncharacterized protein</fullName>
    </submittedName>
</protein>
<feature type="region of interest" description="Disordered" evidence="1">
    <location>
        <begin position="37"/>
        <end position="56"/>
    </location>
</feature>
<reference evidence="2 3" key="1">
    <citation type="submission" date="2019-04" db="EMBL/GenBank/DDBJ databases">
        <title>Genome of a novel bacterium Candidatus Jettenia ecosi reconstructed from metagenome of an anammox bioreactor.</title>
        <authorList>
            <person name="Mardanov A.V."/>
            <person name="Beletsky A.V."/>
            <person name="Ravin N.V."/>
            <person name="Botchkova E.A."/>
            <person name="Litti Y.V."/>
            <person name="Nozhevnikova A.N."/>
        </authorList>
    </citation>
    <scope>NUCLEOTIDE SEQUENCE [LARGE SCALE GENOMIC DNA]</scope>
    <source>
        <strain evidence="2">J2</strain>
    </source>
</reference>
<gene>
    <name evidence="2" type="ORF">JETT_3445</name>
</gene>
<dbReference type="EMBL" id="SULG01000113">
    <property type="protein sequence ID" value="TLD40280.1"/>
    <property type="molecule type" value="Genomic_DNA"/>
</dbReference>
<evidence type="ECO:0000313" key="2">
    <source>
        <dbReference type="EMBL" id="TLD40280.1"/>
    </source>
</evidence>
<accession>A0A533QIB0</accession>
<organism evidence="2 3">
    <name type="scientific">Candidatus Jettenia ecosi</name>
    <dbReference type="NCBI Taxonomy" id="2494326"/>
    <lineage>
        <taxon>Bacteria</taxon>
        <taxon>Pseudomonadati</taxon>
        <taxon>Planctomycetota</taxon>
        <taxon>Candidatus Brocadiia</taxon>
        <taxon>Candidatus Brocadiales</taxon>
        <taxon>Candidatus Brocadiaceae</taxon>
        <taxon>Candidatus Jettenia</taxon>
    </lineage>
</organism>